<accession>A0A9P8QCH4</accession>
<comment type="similarity">
    <text evidence="2">Belongs to the multi antimicrobial extrusion (MATE) (TC 2.A.66.1) family.</text>
</comment>
<comment type="subcellular location">
    <subcellularLocation>
        <location evidence="1">Membrane</location>
        <topology evidence="1">Multi-pass membrane protein</topology>
    </subcellularLocation>
</comment>
<protein>
    <recommendedName>
        <fullName evidence="9">MATE efflux family protein</fullName>
    </recommendedName>
</protein>
<evidence type="ECO:0000256" key="1">
    <source>
        <dbReference type="ARBA" id="ARBA00004141"/>
    </source>
</evidence>
<feature type="transmembrane region" description="Helical" evidence="6">
    <location>
        <begin position="457"/>
        <end position="476"/>
    </location>
</feature>
<evidence type="ECO:0000256" key="4">
    <source>
        <dbReference type="ARBA" id="ARBA00022989"/>
    </source>
</evidence>
<feature type="transmembrane region" description="Helical" evidence="6">
    <location>
        <begin position="334"/>
        <end position="356"/>
    </location>
</feature>
<dbReference type="GO" id="GO:0016020">
    <property type="term" value="C:membrane"/>
    <property type="evidence" value="ECO:0007669"/>
    <property type="project" value="UniProtKB-SubCell"/>
</dbReference>
<feature type="transmembrane region" description="Helical" evidence="6">
    <location>
        <begin position="416"/>
        <end position="436"/>
    </location>
</feature>
<evidence type="ECO:0000256" key="3">
    <source>
        <dbReference type="ARBA" id="ARBA00022692"/>
    </source>
</evidence>
<feature type="transmembrane region" description="Helical" evidence="6">
    <location>
        <begin position="268"/>
        <end position="289"/>
    </location>
</feature>
<reference evidence="7" key="1">
    <citation type="journal article" date="2021" name="Open Biol.">
        <title>Shared evolutionary footprints suggest mitochondrial oxidative damage underlies multiple complex I losses in fungi.</title>
        <authorList>
            <person name="Schikora-Tamarit M.A."/>
            <person name="Marcet-Houben M."/>
            <person name="Nosek J."/>
            <person name="Gabaldon T."/>
        </authorList>
    </citation>
    <scope>NUCLEOTIDE SEQUENCE</scope>
    <source>
        <strain evidence="7">CBS2887</strain>
    </source>
</reference>
<dbReference type="CDD" id="cd13132">
    <property type="entry name" value="MATE_eukaryotic"/>
    <property type="match status" value="1"/>
</dbReference>
<dbReference type="NCBIfam" id="TIGR00797">
    <property type="entry name" value="matE"/>
    <property type="match status" value="1"/>
</dbReference>
<evidence type="ECO:0008006" key="9">
    <source>
        <dbReference type="Google" id="ProtNLM"/>
    </source>
</evidence>
<dbReference type="InterPro" id="IPR002528">
    <property type="entry name" value="MATE_fam"/>
</dbReference>
<dbReference type="EMBL" id="JAEUBG010001040">
    <property type="protein sequence ID" value="KAH3687027.1"/>
    <property type="molecule type" value="Genomic_DNA"/>
</dbReference>
<feature type="transmembrane region" description="Helical" evidence="6">
    <location>
        <begin position="526"/>
        <end position="549"/>
    </location>
</feature>
<name>A0A9P8QCH4_WICPI</name>
<evidence type="ECO:0000256" key="2">
    <source>
        <dbReference type="ARBA" id="ARBA00010199"/>
    </source>
</evidence>
<dbReference type="Pfam" id="PF01554">
    <property type="entry name" value="MatE"/>
    <property type="match status" value="2"/>
</dbReference>
<keyword evidence="8" id="KW-1185">Reference proteome</keyword>
<organism evidence="7 8">
    <name type="scientific">Wickerhamomyces pijperi</name>
    <name type="common">Yeast</name>
    <name type="synonym">Pichia pijperi</name>
    <dbReference type="NCBI Taxonomy" id="599730"/>
    <lineage>
        <taxon>Eukaryota</taxon>
        <taxon>Fungi</taxon>
        <taxon>Dikarya</taxon>
        <taxon>Ascomycota</taxon>
        <taxon>Saccharomycotina</taxon>
        <taxon>Saccharomycetes</taxon>
        <taxon>Phaffomycetales</taxon>
        <taxon>Wickerhamomycetaceae</taxon>
        <taxon>Wickerhamomyces</taxon>
    </lineage>
</organism>
<evidence type="ECO:0000313" key="8">
    <source>
        <dbReference type="Proteomes" id="UP000774326"/>
    </source>
</evidence>
<gene>
    <name evidence="7" type="ORF">WICPIJ_001999</name>
</gene>
<feature type="transmembrane region" description="Helical" evidence="6">
    <location>
        <begin position="151"/>
        <end position="171"/>
    </location>
</feature>
<evidence type="ECO:0000256" key="5">
    <source>
        <dbReference type="ARBA" id="ARBA00023136"/>
    </source>
</evidence>
<feature type="transmembrane region" description="Helical" evidence="6">
    <location>
        <begin position="488"/>
        <end position="506"/>
    </location>
</feature>
<dbReference type="GO" id="GO:0042910">
    <property type="term" value="F:xenobiotic transmembrane transporter activity"/>
    <property type="evidence" value="ECO:0007669"/>
    <property type="project" value="InterPro"/>
</dbReference>
<reference evidence="7" key="2">
    <citation type="submission" date="2021-01" db="EMBL/GenBank/DDBJ databases">
        <authorList>
            <person name="Schikora-Tamarit M.A."/>
        </authorList>
    </citation>
    <scope>NUCLEOTIDE SEQUENCE</scope>
    <source>
        <strain evidence="7">CBS2887</strain>
    </source>
</reference>
<dbReference type="GO" id="GO:1990961">
    <property type="term" value="P:xenobiotic detoxification by transmembrane export across the plasma membrane"/>
    <property type="evidence" value="ECO:0007669"/>
    <property type="project" value="InterPro"/>
</dbReference>
<dbReference type="AlphaFoldDB" id="A0A9P8QCH4"/>
<dbReference type="OrthoDB" id="2126698at2759"/>
<dbReference type="GO" id="GO:0015297">
    <property type="term" value="F:antiporter activity"/>
    <property type="evidence" value="ECO:0007669"/>
    <property type="project" value="InterPro"/>
</dbReference>
<keyword evidence="4 6" id="KW-1133">Transmembrane helix</keyword>
<dbReference type="Proteomes" id="UP000774326">
    <property type="component" value="Unassembled WGS sequence"/>
</dbReference>
<feature type="transmembrane region" description="Helical" evidence="6">
    <location>
        <begin position="555"/>
        <end position="577"/>
    </location>
</feature>
<keyword evidence="3 6" id="KW-0812">Transmembrane</keyword>
<dbReference type="InterPro" id="IPR045069">
    <property type="entry name" value="MATE_euk"/>
</dbReference>
<proteinExistence type="inferred from homology"/>
<feature type="transmembrane region" description="Helical" evidence="6">
    <location>
        <begin position="301"/>
        <end position="322"/>
    </location>
</feature>
<dbReference type="PANTHER" id="PTHR11206">
    <property type="entry name" value="MULTIDRUG RESISTANCE PROTEIN"/>
    <property type="match status" value="1"/>
</dbReference>
<keyword evidence="5 6" id="KW-0472">Membrane</keyword>
<evidence type="ECO:0000256" key="6">
    <source>
        <dbReference type="SAM" id="Phobius"/>
    </source>
</evidence>
<comment type="caution">
    <text evidence="7">The sequence shown here is derived from an EMBL/GenBank/DDBJ whole genome shotgun (WGS) entry which is preliminary data.</text>
</comment>
<feature type="transmembrane region" description="Helical" evidence="6">
    <location>
        <begin position="235"/>
        <end position="256"/>
    </location>
</feature>
<evidence type="ECO:0000313" key="7">
    <source>
        <dbReference type="EMBL" id="KAH3687027.1"/>
    </source>
</evidence>
<sequence length="617" mass="67662">MSDPHLSAPGSYTDSSYDAVTKQLIQIASSRRGSITSAHKSVGSILDILRSSSTPHYHDSEYLDEDFITEYTPLRVGNDVRHLRDPSSYSQLHVIESHNQDLISTYSNNTNTLNPVNSLASLKRMRSQSTLKHLKATGTLPEVHTSIFTELLILIKFSIPLVITFLLQYSLNVASVFSVGKIGKTELAAVSLSTMTANISGYCLIQGAATALDTLCPQAYGRGDLKLVGLQFMRCNVFLGLLFIPIGIIWIGLAPYVMNLIVENDAQLVSLACGYLRILIIGLPGFILFETLKKYLQAQNIFHASTYVILFAAPFNAFANYYLVWGKAFNMGFYGAPTAIVITNYLMAGMLLFYTWKVDGYQCWCGFNFDILQNWDRLLHLAYNGTISVVSEWFFFELITLSAARFGTLELASQSVLTTICTMMYQVPFAISIAASTRVANFIGSGSKESSITASKASIYLSLAMGAFNGSFLTIFKTPIIESFTNDPGVIALAGSIIPLGALYQVNDSLSAVTGGVLRGQGRQKLAACTSLVSYYIFALPFSLFMGFYLQLKLIGLWSGLVLAIFLISCIQTWGILYGSDWEGIIEESLNDVAVETGDDYSAEIRSVISTQLHSTS</sequence>